<sequence length="329" mass="36839">MPEKNRFTGKIEPSIRDYSLADALDLIDQRFGIENLLEDLRAPRDGLISGYYKYSKWGYERYSGGAAMHVALADGDDYKADGLKMQGRTVVQNAQKIGATRVLELGCGQAFNARFVAGRMPSVEVVGLDLMQHHVVSANERGSNLSNFRAVQGSFTDIPKGLGKFDVIFGVETLCYASDASEVVEQVMEHLSPGGVFLIFDVFRKPDFENFSEDLQRAEVINELCMAISDGFFTEGEWEEAMRSAGMVGIRTRDLSHLCMGTCRRLGRVALLYMVQWRYRLMHRFVPKHLSRNAVSGFLGTYAIFGDTTAPDVDKGIVRYNLVRGMKPR</sequence>
<evidence type="ECO:0000313" key="2">
    <source>
        <dbReference type="EMBL" id="MBV7380678.1"/>
    </source>
</evidence>
<keyword evidence="2" id="KW-0489">Methyltransferase</keyword>
<protein>
    <submittedName>
        <fullName evidence="2">Class I SAM-dependent methyltransferase</fullName>
    </submittedName>
</protein>
<comment type="caution">
    <text evidence="2">The sequence shown here is derived from an EMBL/GenBank/DDBJ whole genome shotgun (WGS) entry which is preliminary data.</text>
</comment>
<dbReference type="PANTHER" id="PTHR44068">
    <property type="entry name" value="ZGC:194242"/>
    <property type="match status" value="1"/>
</dbReference>
<organism evidence="2 3">
    <name type="scientific">Maritimibacter dapengensis</name>
    <dbReference type="NCBI Taxonomy" id="2836868"/>
    <lineage>
        <taxon>Bacteria</taxon>
        <taxon>Pseudomonadati</taxon>
        <taxon>Pseudomonadota</taxon>
        <taxon>Alphaproteobacteria</taxon>
        <taxon>Rhodobacterales</taxon>
        <taxon>Roseobacteraceae</taxon>
        <taxon>Maritimibacter</taxon>
    </lineage>
</organism>
<dbReference type="CDD" id="cd02440">
    <property type="entry name" value="AdoMet_MTases"/>
    <property type="match status" value="1"/>
</dbReference>
<dbReference type="InterPro" id="IPR050447">
    <property type="entry name" value="Erg6_SMT_methyltransf"/>
</dbReference>
<dbReference type="EMBL" id="JAHUZE010000004">
    <property type="protein sequence ID" value="MBV7380678.1"/>
    <property type="molecule type" value="Genomic_DNA"/>
</dbReference>
<dbReference type="Pfam" id="PF13649">
    <property type="entry name" value="Methyltransf_25"/>
    <property type="match status" value="1"/>
</dbReference>
<dbReference type="Proteomes" id="UP000756530">
    <property type="component" value="Unassembled WGS sequence"/>
</dbReference>
<keyword evidence="2" id="KW-0808">Transferase</keyword>
<dbReference type="InterPro" id="IPR041698">
    <property type="entry name" value="Methyltransf_25"/>
</dbReference>
<name>A0ABS6T619_9RHOB</name>
<accession>A0ABS6T619</accession>
<dbReference type="PANTHER" id="PTHR44068:SF11">
    <property type="entry name" value="GERANYL DIPHOSPHATE 2-C-METHYLTRANSFERASE"/>
    <property type="match status" value="1"/>
</dbReference>
<dbReference type="GO" id="GO:0032259">
    <property type="term" value="P:methylation"/>
    <property type="evidence" value="ECO:0007669"/>
    <property type="project" value="UniProtKB-KW"/>
</dbReference>
<evidence type="ECO:0000259" key="1">
    <source>
        <dbReference type="Pfam" id="PF13649"/>
    </source>
</evidence>
<dbReference type="GO" id="GO:0008168">
    <property type="term" value="F:methyltransferase activity"/>
    <property type="evidence" value="ECO:0007669"/>
    <property type="project" value="UniProtKB-KW"/>
</dbReference>
<reference evidence="2 3" key="1">
    <citation type="submission" date="2021-05" db="EMBL/GenBank/DDBJ databases">
        <title>Culturable bacteria isolated from Daya Bay.</title>
        <authorList>
            <person name="Zheng W."/>
            <person name="Yu S."/>
            <person name="Huang Y."/>
        </authorList>
    </citation>
    <scope>NUCLEOTIDE SEQUENCE [LARGE SCALE GENOMIC DNA]</scope>
    <source>
        <strain evidence="2 3">DP4N28-5</strain>
    </source>
</reference>
<proteinExistence type="predicted"/>
<feature type="domain" description="Methyltransferase" evidence="1">
    <location>
        <begin position="102"/>
        <end position="195"/>
    </location>
</feature>
<dbReference type="RefSeq" id="WP_218393872.1">
    <property type="nucleotide sequence ID" value="NZ_JAHUZE010000004.1"/>
</dbReference>
<keyword evidence="3" id="KW-1185">Reference proteome</keyword>
<evidence type="ECO:0000313" key="3">
    <source>
        <dbReference type="Proteomes" id="UP000756530"/>
    </source>
</evidence>
<gene>
    <name evidence="2" type="ORF">KJP28_17265</name>
</gene>